<evidence type="ECO:0000256" key="1">
    <source>
        <dbReference type="ARBA" id="ARBA00009995"/>
    </source>
</evidence>
<dbReference type="EMBL" id="SDAM02000068">
    <property type="protein sequence ID" value="KAH6832493.1"/>
    <property type="molecule type" value="Genomic_DNA"/>
</dbReference>
<dbReference type="EC" id="2.4.1.-" evidence="5"/>
<evidence type="ECO:0000256" key="5">
    <source>
        <dbReference type="RuleBase" id="RU362057"/>
    </source>
</evidence>
<evidence type="ECO:0000256" key="3">
    <source>
        <dbReference type="ARBA" id="ARBA00022679"/>
    </source>
</evidence>
<dbReference type="GO" id="GO:0016138">
    <property type="term" value="P:glycoside biosynthetic process"/>
    <property type="evidence" value="ECO:0007669"/>
    <property type="project" value="UniProtKB-ARBA"/>
</dbReference>
<dbReference type="Pfam" id="PF26168">
    <property type="entry name" value="Glyco_transf_N"/>
    <property type="match status" value="1"/>
</dbReference>
<evidence type="ECO:0000256" key="2">
    <source>
        <dbReference type="ARBA" id="ARBA00022676"/>
    </source>
</evidence>
<sequence length="460" mass="51312">MDNVSQVAVVMVPLPAQGHLNQLLHLSRLIASHNTPVYYVGATTHIRQAKLRLHGWDPSSIASIHFHEFPIPPFTTPPPDPYAPHKFPSQLVPALTASTHLRQPVFAFVGGLSGIFRRVVVIYDLLMSYVVQDMDSLPNADCYIFRSISCFSVCSWEVSAWPNLPADEAEIQILKEVPSVKGYYSKEFSDFLDLQYGATKVSRGEIYNSCCEIEGFYLDLWEKRMETNGGGNLWPIGPFNPAKIPGRSNHECLKWLDKQGVNSVILISFGTTSSFSDEQIEEIAIGLERSEQKFVWILRDADKGDIFAGDARKSQLPIGFEERVRERGIVVREWAPQVEILGHPSTGGFVSHCGWNSCLESIINGVPIAAWPLHSDQPANAVLITKVLKIGVELESWTRRGDELVSSSRVEEVVRRLMAAAEGDEMRERAAELGKAVKKSIMEDGAARTKIESFIVHITR</sequence>
<comment type="similarity">
    <text evidence="1 4">Belongs to the UDP-glycosyltransferase family.</text>
</comment>
<dbReference type="Pfam" id="PF00201">
    <property type="entry name" value="UDPGT"/>
    <property type="match status" value="1"/>
</dbReference>
<name>A0AAD4PA89_PERFH</name>
<dbReference type="Proteomes" id="UP001190926">
    <property type="component" value="Unassembled WGS sequence"/>
</dbReference>
<dbReference type="CDD" id="cd03784">
    <property type="entry name" value="GT1_Gtf-like"/>
    <property type="match status" value="1"/>
</dbReference>
<reference evidence="7 8" key="1">
    <citation type="journal article" date="2021" name="Nat. Commun.">
        <title>Incipient diploidization of the medicinal plant Perilla within 10,000 years.</title>
        <authorList>
            <person name="Zhang Y."/>
            <person name="Shen Q."/>
            <person name="Leng L."/>
            <person name="Zhang D."/>
            <person name="Chen S."/>
            <person name="Shi Y."/>
            <person name="Ning Z."/>
            <person name="Chen S."/>
        </authorList>
    </citation>
    <scope>NUCLEOTIDE SEQUENCE [LARGE SCALE GENOMIC DNA]</scope>
    <source>
        <strain evidence="8">cv. PC099</strain>
    </source>
</reference>
<evidence type="ECO:0000313" key="8">
    <source>
        <dbReference type="Proteomes" id="UP001190926"/>
    </source>
</evidence>
<dbReference type="AlphaFoldDB" id="A0AAD4PA89"/>
<evidence type="ECO:0000256" key="4">
    <source>
        <dbReference type="RuleBase" id="RU003718"/>
    </source>
</evidence>
<dbReference type="Gene3D" id="3.40.50.2000">
    <property type="entry name" value="Glycogen Phosphorylase B"/>
    <property type="match status" value="2"/>
</dbReference>
<keyword evidence="3 4" id="KW-0808">Transferase</keyword>
<accession>A0AAD4PA89</accession>
<dbReference type="InterPro" id="IPR035595">
    <property type="entry name" value="UDP_glycos_trans_CS"/>
</dbReference>
<dbReference type="SUPFAM" id="SSF53756">
    <property type="entry name" value="UDP-Glycosyltransferase/glycogen phosphorylase"/>
    <property type="match status" value="1"/>
</dbReference>
<keyword evidence="2 4" id="KW-0328">Glycosyltransferase</keyword>
<dbReference type="PANTHER" id="PTHR48044">
    <property type="entry name" value="GLYCOSYLTRANSFERASE"/>
    <property type="match status" value="1"/>
</dbReference>
<dbReference type="PROSITE" id="PS00375">
    <property type="entry name" value="UDPGT"/>
    <property type="match status" value="1"/>
</dbReference>
<protein>
    <recommendedName>
        <fullName evidence="5">Glycosyltransferase</fullName>
        <ecNumber evidence="5">2.4.1.-</ecNumber>
    </recommendedName>
</protein>
<dbReference type="PANTHER" id="PTHR48044:SF23">
    <property type="entry name" value="ANTHOCYANIDIN 3-O-GLUCOSYLTRANSFERASE-LIKE"/>
    <property type="match status" value="1"/>
</dbReference>
<comment type="caution">
    <text evidence="7">The sequence shown here is derived from an EMBL/GenBank/DDBJ whole genome shotgun (WGS) entry which is preliminary data.</text>
</comment>
<dbReference type="InterPro" id="IPR002213">
    <property type="entry name" value="UDP_glucos_trans"/>
</dbReference>
<dbReference type="FunFam" id="3.40.50.2000:FF:000060">
    <property type="entry name" value="Glycosyltransferase"/>
    <property type="match status" value="1"/>
</dbReference>
<gene>
    <name evidence="7" type="ORF">C2S53_006890</name>
</gene>
<dbReference type="GO" id="GO:0009690">
    <property type="term" value="P:cytokinin metabolic process"/>
    <property type="evidence" value="ECO:0007669"/>
    <property type="project" value="UniProtKB-ARBA"/>
</dbReference>
<dbReference type="GO" id="GO:0050404">
    <property type="term" value="F:zeatin O-beta-D-xylosyltransferase activity"/>
    <property type="evidence" value="ECO:0007669"/>
    <property type="project" value="UniProtKB-ARBA"/>
</dbReference>
<evidence type="ECO:0000259" key="6">
    <source>
        <dbReference type="Pfam" id="PF26168"/>
    </source>
</evidence>
<dbReference type="FunFam" id="3.40.50.2000:FF:000238">
    <property type="entry name" value="Glycosyltransferase"/>
    <property type="match status" value="1"/>
</dbReference>
<organism evidence="7 8">
    <name type="scientific">Perilla frutescens var. hirtella</name>
    <name type="common">Perilla citriodora</name>
    <name type="synonym">Perilla setoyensis</name>
    <dbReference type="NCBI Taxonomy" id="608512"/>
    <lineage>
        <taxon>Eukaryota</taxon>
        <taxon>Viridiplantae</taxon>
        <taxon>Streptophyta</taxon>
        <taxon>Embryophyta</taxon>
        <taxon>Tracheophyta</taxon>
        <taxon>Spermatophyta</taxon>
        <taxon>Magnoliopsida</taxon>
        <taxon>eudicotyledons</taxon>
        <taxon>Gunneridae</taxon>
        <taxon>Pentapetalae</taxon>
        <taxon>asterids</taxon>
        <taxon>lamiids</taxon>
        <taxon>Lamiales</taxon>
        <taxon>Lamiaceae</taxon>
        <taxon>Nepetoideae</taxon>
        <taxon>Elsholtzieae</taxon>
        <taxon>Perilla</taxon>
    </lineage>
</organism>
<proteinExistence type="inferred from homology"/>
<dbReference type="InterPro" id="IPR058980">
    <property type="entry name" value="Glyco_transf_N"/>
</dbReference>
<evidence type="ECO:0000313" key="7">
    <source>
        <dbReference type="EMBL" id="KAH6832493.1"/>
    </source>
</evidence>
<keyword evidence="8" id="KW-1185">Reference proteome</keyword>
<feature type="domain" description="Glycosyltransferase N-terminal" evidence="6">
    <location>
        <begin position="6"/>
        <end position="241"/>
    </location>
</feature>